<proteinExistence type="predicted"/>
<dbReference type="InterPro" id="IPR013324">
    <property type="entry name" value="RNA_pol_sigma_r3/r4-like"/>
</dbReference>
<name>A0A1T3P0B3_9ACTN</name>
<protein>
    <recommendedName>
        <fullName evidence="3">RNA polymerase subunit sigma-70</fullName>
    </recommendedName>
</protein>
<gene>
    <name evidence="1" type="ORF">B4N89_17815</name>
</gene>
<sequence>MHKRDAREFEVFVHTVGTQLLHAADLLTGDRQRAERRVERALAHTCLKWSRLPSRDPVRTAWRALMAGYLDPWRPGPRGHDDELPDAGEPFRTLDRLGRMERAAVVLRLYARLDEYDAAEAMGLPVETVSGAWRRGMAQVLAGGGLVRAAPVGVREATDLAAGAEAYR</sequence>
<dbReference type="RefSeq" id="WP_078976813.1">
    <property type="nucleotide sequence ID" value="NZ_MWQN01000001.1"/>
</dbReference>
<dbReference type="Proteomes" id="UP000190037">
    <property type="component" value="Unassembled WGS sequence"/>
</dbReference>
<dbReference type="AlphaFoldDB" id="A0A1T3P0B3"/>
<evidence type="ECO:0008006" key="3">
    <source>
        <dbReference type="Google" id="ProtNLM"/>
    </source>
</evidence>
<evidence type="ECO:0000313" key="2">
    <source>
        <dbReference type="Proteomes" id="UP000190037"/>
    </source>
</evidence>
<dbReference type="SUPFAM" id="SSF88659">
    <property type="entry name" value="Sigma3 and sigma4 domains of RNA polymerase sigma factors"/>
    <property type="match status" value="1"/>
</dbReference>
<dbReference type="EMBL" id="MWQN01000001">
    <property type="protein sequence ID" value="OPC82547.1"/>
    <property type="molecule type" value="Genomic_DNA"/>
</dbReference>
<dbReference type="STRING" id="159449.B4N89_17815"/>
<evidence type="ECO:0000313" key="1">
    <source>
        <dbReference type="EMBL" id="OPC82547.1"/>
    </source>
</evidence>
<accession>A0A1T3P0B3</accession>
<dbReference type="OrthoDB" id="4332887at2"/>
<comment type="caution">
    <text evidence="1">The sequence shown here is derived from an EMBL/GenBank/DDBJ whole genome shotgun (WGS) entry which is preliminary data.</text>
</comment>
<dbReference type="InterPro" id="IPR036388">
    <property type="entry name" value="WH-like_DNA-bd_sf"/>
</dbReference>
<organism evidence="1 2">
    <name type="scientific">Embleya scabrispora</name>
    <dbReference type="NCBI Taxonomy" id="159449"/>
    <lineage>
        <taxon>Bacteria</taxon>
        <taxon>Bacillati</taxon>
        <taxon>Actinomycetota</taxon>
        <taxon>Actinomycetes</taxon>
        <taxon>Kitasatosporales</taxon>
        <taxon>Streptomycetaceae</taxon>
        <taxon>Embleya</taxon>
    </lineage>
</organism>
<reference evidence="1 2" key="1">
    <citation type="submission" date="2017-03" db="EMBL/GenBank/DDBJ databases">
        <title>Draft genome sequence of Streptomyces scabrisporus NF3, endophyte isolated from Amphipterygium adstringens.</title>
        <authorList>
            <person name="Vazquez M."/>
            <person name="Ceapa C.D."/>
            <person name="Rodriguez Luna D."/>
            <person name="Sanchez Esquivel S."/>
        </authorList>
    </citation>
    <scope>NUCLEOTIDE SEQUENCE [LARGE SCALE GENOMIC DNA]</scope>
    <source>
        <strain evidence="1 2">NF3</strain>
    </source>
</reference>
<keyword evidence="2" id="KW-1185">Reference proteome</keyword>
<dbReference type="Gene3D" id="1.10.10.10">
    <property type="entry name" value="Winged helix-like DNA-binding domain superfamily/Winged helix DNA-binding domain"/>
    <property type="match status" value="1"/>
</dbReference>